<dbReference type="STRING" id="928856.SAMN04488049_103232"/>
<dbReference type="SUPFAM" id="SSF54909">
    <property type="entry name" value="Dimeric alpha+beta barrel"/>
    <property type="match status" value="1"/>
</dbReference>
<feature type="domain" description="ABM" evidence="1">
    <location>
        <begin position="3"/>
        <end position="91"/>
    </location>
</feature>
<evidence type="ECO:0000313" key="3">
    <source>
        <dbReference type="Proteomes" id="UP000052022"/>
    </source>
</evidence>
<proteinExistence type="predicted"/>
<dbReference type="InterPro" id="IPR007138">
    <property type="entry name" value="ABM_dom"/>
</dbReference>
<keyword evidence="2" id="KW-0503">Monooxygenase</keyword>
<dbReference type="GO" id="GO:0004497">
    <property type="term" value="F:monooxygenase activity"/>
    <property type="evidence" value="ECO:0007669"/>
    <property type="project" value="UniProtKB-KW"/>
</dbReference>
<dbReference type="RefSeq" id="WP_074941864.1">
    <property type="nucleotide sequence ID" value="NZ_CYSD01000012.1"/>
</dbReference>
<keyword evidence="3" id="KW-1185">Reference proteome</keyword>
<evidence type="ECO:0000259" key="1">
    <source>
        <dbReference type="PROSITE" id="PS51725"/>
    </source>
</evidence>
<keyword evidence="2" id="KW-0560">Oxidoreductase</keyword>
<organism evidence="2 3">
    <name type="scientific">Tritonibacter multivorans</name>
    <dbReference type="NCBI Taxonomy" id="928856"/>
    <lineage>
        <taxon>Bacteria</taxon>
        <taxon>Pseudomonadati</taxon>
        <taxon>Pseudomonadota</taxon>
        <taxon>Alphaproteobacteria</taxon>
        <taxon>Rhodobacterales</taxon>
        <taxon>Paracoccaceae</taxon>
        <taxon>Tritonibacter</taxon>
    </lineage>
</organism>
<dbReference type="PANTHER" id="PTHR33336:SF3">
    <property type="entry name" value="ABM DOMAIN-CONTAINING PROTEIN"/>
    <property type="match status" value="1"/>
</dbReference>
<dbReference type="EMBL" id="CYSD01000012">
    <property type="protein sequence ID" value="CUH75768.1"/>
    <property type="molecule type" value="Genomic_DNA"/>
</dbReference>
<dbReference type="AlphaFoldDB" id="A0A0P1G1T3"/>
<dbReference type="InterPro" id="IPR050744">
    <property type="entry name" value="AI-2_Isomerase_LsrG"/>
</dbReference>
<evidence type="ECO:0000313" key="2">
    <source>
        <dbReference type="EMBL" id="CUH75768.1"/>
    </source>
</evidence>
<name>A0A0P1G1T3_9RHOB</name>
<dbReference type="Pfam" id="PF03992">
    <property type="entry name" value="ABM"/>
    <property type="match status" value="1"/>
</dbReference>
<protein>
    <submittedName>
        <fullName evidence="2">Putative monooxygenase</fullName>
        <ecNumber evidence="2">1.-.-.-</ecNumber>
    </submittedName>
</protein>
<dbReference type="EC" id="1.-.-.-" evidence="2"/>
<dbReference type="PANTHER" id="PTHR33336">
    <property type="entry name" value="QUINOL MONOOXYGENASE YGIN-RELATED"/>
    <property type="match status" value="1"/>
</dbReference>
<dbReference type="InterPro" id="IPR011008">
    <property type="entry name" value="Dimeric_a/b-barrel"/>
</dbReference>
<reference evidence="2 3" key="1">
    <citation type="submission" date="2015-09" db="EMBL/GenBank/DDBJ databases">
        <authorList>
            <consortium name="Swine Surveillance"/>
        </authorList>
    </citation>
    <scope>NUCLEOTIDE SEQUENCE [LARGE SCALE GENOMIC DNA]</scope>
    <source>
        <strain evidence="2 3">CECT 7557</strain>
    </source>
</reference>
<dbReference type="PROSITE" id="PS51725">
    <property type="entry name" value="ABM"/>
    <property type="match status" value="1"/>
</dbReference>
<sequence length="95" mass="10659">MALTILAQVRAVSGTEDQTRAEMTKLLAPTRAEAGCLFYDFYADNNDPCLFLFFEEWESRAHLEAHLQSPHLQACRAATADLGLTWVVNELSKVE</sequence>
<accession>A0A0P1G1T3</accession>
<dbReference type="Proteomes" id="UP000052022">
    <property type="component" value="Unassembled WGS sequence"/>
</dbReference>
<dbReference type="Gene3D" id="3.30.70.100">
    <property type="match status" value="1"/>
</dbReference>
<gene>
    <name evidence="2" type="ORF">TRM7557_00549</name>
</gene>